<dbReference type="NCBIfam" id="TIGR03696">
    <property type="entry name" value="Rhs_assc_core"/>
    <property type="match status" value="1"/>
</dbReference>
<name>A0A514CLA5_9BACT</name>
<dbReference type="RefSeq" id="WP_141615808.1">
    <property type="nucleotide sequence ID" value="NZ_CP041253.1"/>
</dbReference>
<accession>A0A514CLA5</accession>
<dbReference type="Proteomes" id="UP000316614">
    <property type="component" value="Chromosome"/>
</dbReference>
<evidence type="ECO:0000313" key="1">
    <source>
        <dbReference type="EMBL" id="QDH80578.1"/>
    </source>
</evidence>
<evidence type="ECO:0000313" key="2">
    <source>
        <dbReference type="Proteomes" id="UP000316614"/>
    </source>
</evidence>
<dbReference type="KEGG" id="echi:FKX85_16635"/>
<evidence type="ECO:0008006" key="3">
    <source>
        <dbReference type="Google" id="ProtNLM"/>
    </source>
</evidence>
<gene>
    <name evidence="1" type="ORF">FKX85_16635</name>
</gene>
<proteinExistence type="predicted"/>
<dbReference type="AlphaFoldDB" id="A0A514CLA5"/>
<dbReference type="Gene3D" id="2.180.10.10">
    <property type="entry name" value="RHS repeat-associated core"/>
    <property type="match status" value="1"/>
</dbReference>
<keyword evidence="2" id="KW-1185">Reference proteome</keyword>
<reference evidence="1 2" key="1">
    <citation type="submission" date="2019-06" db="EMBL/GenBank/DDBJ databases">
        <title>Echinicola alkalisoli sp. nov. isolated from saline soil.</title>
        <authorList>
            <person name="Sun J.-Q."/>
            <person name="Xu L."/>
        </authorList>
    </citation>
    <scope>NUCLEOTIDE SEQUENCE [LARGE SCALE GENOMIC DNA]</scope>
    <source>
        <strain evidence="1 2">LN3S3</strain>
    </source>
</reference>
<organism evidence="1 2">
    <name type="scientific">Echinicola soli</name>
    <dbReference type="NCBI Taxonomy" id="2591634"/>
    <lineage>
        <taxon>Bacteria</taxon>
        <taxon>Pseudomonadati</taxon>
        <taxon>Bacteroidota</taxon>
        <taxon>Cytophagia</taxon>
        <taxon>Cytophagales</taxon>
        <taxon>Cyclobacteriaceae</taxon>
        <taxon>Echinicola</taxon>
    </lineage>
</organism>
<protein>
    <recommendedName>
        <fullName evidence="3">RHS repeat-associated core domain-containing protein</fullName>
    </recommendedName>
</protein>
<dbReference type="OrthoDB" id="824686at2"/>
<sequence>MKSMGWPSHWRACPVAYIGIKPGDKVSAEVWAKYLDPETKGASGSSFAQLIEDLSNNASHIVVDGATAGTDPVIPFAGMISHGSGNAGAPKAYLNLLVLDRNQNYVSSSFVQVSTSAKENGSDIPHEYRKINPVTIKEPGYVYIYLSNESGKRIEVFPDSHTGQAFDDFKVTHTHSPIVQKDDYYPFGMSFNSYTRPESVAQNWKFQGQEHIDDLGLNWDSFKWRNHQPDLGRFFNVDPLAEEYYYNSPYAFSENKVTAHVELEGLEAVSIQAEGRGIVPVVGNLSVTGSGAYGMAIGTRRGKEGIHAVRFVSGSLGPASGIGIAGGIGTYVNSGDLEDLSGLGFGVGGFLGATPTGLAGGSLELTTTADGTQLGGLIPFASPGGAMGGGIWAEASYTEFLGEPMNLTDLTKEEMGKLAEGLGIASEQLTEFINRAKDYINKQSEIQWPSKEDIQEELRQRLLTPRDNTSIKTDHFIIDEE</sequence>
<dbReference type="EMBL" id="CP041253">
    <property type="protein sequence ID" value="QDH80578.1"/>
    <property type="molecule type" value="Genomic_DNA"/>
</dbReference>
<dbReference type="InterPro" id="IPR022385">
    <property type="entry name" value="Rhs_assc_core"/>
</dbReference>